<evidence type="ECO:0008006" key="4">
    <source>
        <dbReference type="Google" id="ProtNLM"/>
    </source>
</evidence>
<protein>
    <recommendedName>
        <fullName evidence="4">WD40 repeat domain-containing protein</fullName>
    </recommendedName>
</protein>
<dbReference type="SUPFAM" id="SSF82171">
    <property type="entry name" value="DPP6 N-terminal domain-like"/>
    <property type="match status" value="1"/>
</dbReference>
<name>A0ABW2P374_9ACTN</name>
<dbReference type="EMBL" id="JBHTCG010000003">
    <property type="protein sequence ID" value="MFC7381631.1"/>
    <property type="molecule type" value="Genomic_DNA"/>
</dbReference>
<reference evidence="3" key="1">
    <citation type="journal article" date="2019" name="Int. J. Syst. Evol. Microbiol.">
        <title>The Global Catalogue of Microorganisms (GCM) 10K type strain sequencing project: providing services to taxonomists for standard genome sequencing and annotation.</title>
        <authorList>
            <consortium name="The Broad Institute Genomics Platform"/>
            <consortium name="The Broad Institute Genome Sequencing Center for Infectious Disease"/>
            <person name="Wu L."/>
            <person name="Ma J."/>
        </authorList>
    </citation>
    <scope>NUCLEOTIDE SEQUENCE [LARGE SCALE GENOMIC DNA]</scope>
    <source>
        <strain evidence="3">CECT 7649</strain>
    </source>
</reference>
<feature type="signal peptide" evidence="1">
    <location>
        <begin position="1"/>
        <end position="27"/>
    </location>
</feature>
<sequence length="353" mass="37757">MKRTRTMALLAMAAMATATALTGPAEAFTGAASTAKTRETTHTTHTTNTASGKAVRYAWVASCAKGDYVTPCGSWTLSLRDGKTVKVPEATVYPRGADGRPDKESSAPFAVSGDGSRVVYFRRSDHKLVWKDVASGRSHGLPGSSAKLPKRLGMEDVAATLSHDGDTVVVDYGDASGKLPTLVVHLRSGEVVKLPGKDDVQGFSPDGRRVLLSRTTADNTTEFTVYDTDGQAGESREVPQVVSNNSPIALADDGVTVGVVIVPTSGRPRLRLYDLSTDAVSPAVDLNVPSSESPYRLDWDESGKLTLWRLRSSDDGTLTRVTASRVDPSDGALKKIDSFRVRGKIYTWWLPGE</sequence>
<evidence type="ECO:0000313" key="3">
    <source>
        <dbReference type="Proteomes" id="UP001596496"/>
    </source>
</evidence>
<evidence type="ECO:0000313" key="2">
    <source>
        <dbReference type="EMBL" id="MFC7381631.1"/>
    </source>
</evidence>
<keyword evidence="1" id="KW-0732">Signal</keyword>
<proteinExistence type="predicted"/>
<gene>
    <name evidence="2" type="ORF">ACFQSB_05375</name>
</gene>
<accession>A0ABW2P374</accession>
<keyword evidence="3" id="KW-1185">Reference proteome</keyword>
<organism evidence="2 3">
    <name type="scientific">Sphaerisporangium rhizosphaerae</name>
    <dbReference type="NCBI Taxonomy" id="2269375"/>
    <lineage>
        <taxon>Bacteria</taxon>
        <taxon>Bacillati</taxon>
        <taxon>Actinomycetota</taxon>
        <taxon>Actinomycetes</taxon>
        <taxon>Streptosporangiales</taxon>
        <taxon>Streptosporangiaceae</taxon>
        <taxon>Sphaerisporangium</taxon>
    </lineage>
</organism>
<dbReference type="InterPro" id="IPR011042">
    <property type="entry name" value="6-blade_b-propeller_TolB-like"/>
</dbReference>
<dbReference type="Proteomes" id="UP001596496">
    <property type="component" value="Unassembled WGS sequence"/>
</dbReference>
<dbReference type="Gene3D" id="2.120.10.30">
    <property type="entry name" value="TolB, C-terminal domain"/>
    <property type="match status" value="1"/>
</dbReference>
<feature type="chain" id="PRO_5045850595" description="WD40 repeat domain-containing protein" evidence="1">
    <location>
        <begin position="28"/>
        <end position="353"/>
    </location>
</feature>
<dbReference type="RefSeq" id="WP_380824620.1">
    <property type="nucleotide sequence ID" value="NZ_JBHTCG010000003.1"/>
</dbReference>
<comment type="caution">
    <text evidence="2">The sequence shown here is derived from an EMBL/GenBank/DDBJ whole genome shotgun (WGS) entry which is preliminary data.</text>
</comment>
<evidence type="ECO:0000256" key="1">
    <source>
        <dbReference type="SAM" id="SignalP"/>
    </source>
</evidence>